<reference evidence="3 4" key="1">
    <citation type="submission" date="2019-03" db="EMBL/GenBank/DDBJ databases">
        <title>Horizontal Gene Transfer Machinery in Histophilus somni.</title>
        <authorList>
            <person name="Mostafa Nazari M."/>
            <person name="Liljebjelke K."/>
        </authorList>
    </citation>
    <scope>NUCLEOTIDE SEQUENCE [LARGE SCALE GENOMIC DNA]</scope>
    <source>
        <strain evidence="3 4">UOC-EPH-KLM-04</strain>
    </source>
</reference>
<name>A0A9Q6K815_HISSO</name>
<evidence type="ECO:0000313" key="5">
    <source>
        <dbReference type="Proteomes" id="UP000595373"/>
    </source>
</evidence>
<protein>
    <submittedName>
        <fullName evidence="2">Uncharacterized protein</fullName>
    </submittedName>
</protein>
<keyword evidence="1" id="KW-0732">Signal</keyword>
<evidence type="ECO:0000313" key="3">
    <source>
        <dbReference type="EMBL" id="TEW31021.1"/>
    </source>
</evidence>
<dbReference type="RefSeq" id="WP_075293861.1">
    <property type="nucleotide sequence ID" value="NZ_CP018802.1"/>
</dbReference>
<keyword evidence="5" id="KW-1185">Reference proteome</keyword>
<feature type="chain" id="PRO_5042783297" evidence="1">
    <location>
        <begin position="19"/>
        <end position="159"/>
    </location>
</feature>
<dbReference type="EMBL" id="CP066558">
    <property type="protein sequence ID" value="QQF81538.1"/>
    <property type="molecule type" value="Genomic_DNA"/>
</dbReference>
<evidence type="ECO:0000256" key="1">
    <source>
        <dbReference type="SAM" id="SignalP"/>
    </source>
</evidence>
<dbReference type="EMBL" id="SNRV01000002">
    <property type="protein sequence ID" value="TEW31021.1"/>
    <property type="molecule type" value="Genomic_DNA"/>
</dbReference>
<evidence type="ECO:0000313" key="4">
    <source>
        <dbReference type="Proteomes" id="UP000297565"/>
    </source>
</evidence>
<organism evidence="2 5">
    <name type="scientific">Histophilus somni</name>
    <name type="common">Haemophilus somnus</name>
    <dbReference type="NCBI Taxonomy" id="731"/>
    <lineage>
        <taxon>Bacteria</taxon>
        <taxon>Pseudomonadati</taxon>
        <taxon>Pseudomonadota</taxon>
        <taxon>Gammaproteobacteria</taxon>
        <taxon>Pasteurellales</taxon>
        <taxon>Pasteurellaceae</taxon>
        <taxon>Histophilus</taxon>
    </lineage>
</organism>
<proteinExistence type="predicted"/>
<dbReference type="AlphaFoldDB" id="A0A9Q6K815"/>
<feature type="signal peptide" evidence="1">
    <location>
        <begin position="1"/>
        <end position="18"/>
    </location>
</feature>
<sequence length="159" mass="18353">MKKLISVVLVMFSPLTFAFSEGQVKLPVQEKQPAAIIRVFDNSVKPYKIIEGKKLSRSKPRHLCLYILNVDLQERNLLAQYVQAPAPIKVNVPNVNAKVRMEDNQKNFLIMFDMMKKDIRDNTPTLCWALGKDDPIGIYKLDVQFNNVVFENLEFELLK</sequence>
<accession>A0A9Q6K815</accession>
<dbReference type="Proteomes" id="UP000595373">
    <property type="component" value="Chromosome"/>
</dbReference>
<gene>
    <name evidence="3" type="ORF">E2R48_02340</name>
    <name evidence="2" type="ORF">JFL49_05425</name>
</gene>
<reference evidence="2 5" key="2">
    <citation type="submission" date="2020-12" db="EMBL/GenBank/DDBJ databases">
        <title>ASc-MMNZ-VFA-070.</title>
        <authorList>
            <person name="Schryvers A."/>
            <person name="Mostafa Nazari M."/>
            <person name="Farshchi Andisi V."/>
            <person name="Timsit E."/>
            <person name="Walter Morck D."/>
        </authorList>
    </citation>
    <scope>NUCLEOTIDE SEQUENCE [LARGE SCALE GENOMIC DNA]</scope>
    <source>
        <strain evidence="2 5">ASc-MMNZ-VFA-070</strain>
    </source>
</reference>
<dbReference type="Proteomes" id="UP000297565">
    <property type="component" value="Unassembled WGS sequence"/>
</dbReference>
<evidence type="ECO:0000313" key="2">
    <source>
        <dbReference type="EMBL" id="QQF81538.1"/>
    </source>
</evidence>
<dbReference type="OrthoDB" id="8613971at2"/>